<evidence type="ECO:0008006" key="3">
    <source>
        <dbReference type="Google" id="ProtNLM"/>
    </source>
</evidence>
<dbReference type="RefSeq" id="WP_345735095.1">
    <property type="nucleotide sequence ID" value="NZ_BAABIA010000002.1"/>
</dbReference>
<name>A0ABP9NVM7_9BACT</name>
<reference evidence="2" key="1">
    <citation type="journal article" date="2019" name="Int. J. Syst. Evol. Microbiol.">
        <title>The Global Catalogue of Microorganisms (GCM) 10K type strain sequencing project: providing services to taxonomists for standard genome sequencing and annotation.</title>
        <authorList>
            <consortium name="The Broad Institute Genomics Platform"/>
            <consortium name="The Broad Institute Genome Sequencing Center for Infectious Disease"/>
            <person name="Wu L."/>
            <person name="Ma J."/>
        </authorList>
    </citation>
    <scope>NUCLEOTIDE SEQUENCE [LARGE SCALE GENOMIC DNA]</scope>
    <source>
        <strain evidence="2">JCM 18053</strain>
    </source>
</reference>
<dbReference type="EMBL" id="BAABIA010000002">
    <property type="protein sequence ID" value="GAA5135258.1"/>
    <property type="molecule type" value="Genomic_DNA"/>
</dbReference>
<keyword evidence="2" id="KW-1185">Reference proteome</keyword>
<sequence length="175" mass="19900">MSISFIQLVEAKRAEAAREKQFARNAIEVLSSLITNAGMAPYPEPHPLNVRVDGAKLNLEGESKWDLGIRYKPEIKAWEIGLLLYVPYGKRSHRPHSEGGAIIQFGLYYHHRDKGSSFTYQPIDGQQIRYVPEVSKDGFISFWELILADLAERLNADDSWRSNPDALWFTIGPVK</sequence>
<gene>
    <name evidence="1" type="ORF">GCM10023213_08200</name>
</gene>
<protein>
    <recommendedName>
        <fullName evidence="3">Restriction endonuclease</fullName>
    </recommendedName>
</protein>
<accession>A0ABP9NVM7</accession>
<dbReference type="Proteomes" id="UP001499852">
    <property type="component" value="Unassembled WGS sequence"/>
</dbReference>
<evidence type="ECO:0000313" key="2">
    <source>
        <dbReference type="Proteomes" id="UP001499852"/>
    </source>
</evidence>
<comment type="caution">
    <text evidence="1">The sequence shown here is derived from an EMBL/GenBank/DDBJ whole genome shotgun (WGS) entry which is preliminary data.</text>
</comment>
<proteinExistence type="predicted"/>
<organism evidence="1 2">
    <name type="scientific">Prosthecobacter algae</name>
    <dbReference type="NCBI Taxonomy" id="1144682"/>
    <lineage>
        <taxon>Bacteria</taxon>
        <taxon>Pseudomonadati</taxon>
        <taxon>Verrucomicrobiota</taxon>
        <taxon>Verrucomicrobiia</taxon>
        <taxon>Verrucomicrobiales</taxon>
        <taxon>Verrucomicrobiaceae</taxon>
        <taxon>Prosthecobacter</taxon>
    </lineage>
</organism>
<evidence type="ECO:0000313" key="1">
    <source>
        <dbReference type="EMBL" id="GAA5135258.1"/>
    </source>
</evidence>